<dbReference type="FunFam" id="3.40.50.2000:FF:000087">
    <property type="entry name" value="Glycosyltransferase"/>
    <property type="match status" value="2"/>
</dbReference>
<proteinExistence type="inferred from homology"/>
<evidence type="ECO:0000313" key="6">
    <source>
        <dbReference type="Proteomes" id="UP000004994"/>
    </source>
</evidence>
<organism evidence="5">
    <name type="scientific">Solanum lycopersicum</name>
    <name type="common">Tomato</name>
    <name type="synonym">Lycopersicon esculentum</name>
    <dbReference type="NCBI Taxonomy" id="4081"/>
    <lineage>
        <taxon>Eukaryota</taxon>
        <taxon>Viridiplantae</taxon>
        <taxon>Streptophyta</taxon>
        <taxon>Embryophyta</taxon>
        <taxon>Tracheophyta</taxon>
        <taxon>Spermatophyta</taxon>
        <taxon>Magnoliopsida</taxon>
        <taxon>eudicotyledons</taxon>
        <taxon>Gunneridae</taxon>
        <taxon>Pentapetalae</taxon>
        <taxon>asterids</taxon>
        <taxon>lamiids</taxon>
        <taxon>Solanales</taxon>
        <taxon>Solanaceae</taxon>
        <taxon>Solanoideae</taxon>
        <taxon>Solaneae</taxon>
        <taxon>Solanum</taxon>
        <taxon>Solanum subgen. Lycopersicon</taxon>
    </lineage>
</organism>
<keyword evidence="3" id="KW-0328">Glycosyltransferase</keyword>
<dbReference type="PANTHER" id="PTHR48049">
    <property type="entry name" value="GLYCOSYLTRANSFERASE"/>
    <property type="match status" value="1"/>
</dbReference>
<evidence type="ECO:0000256" key="2">
    <source>
        <dbReference type="ARBA" id="ARBA00009995"/>
    </source>
</evidence>
<reference evidence="5" key="2">
    <citation type="submission" date="2019-01" db="UniProtKB">
        <authorList>
            <consortium name="EnsemblPlants"/>
        </authorList>
    </citation>
    <scope>IDENTIFICATION</scope>
    <source>
        <strain evidence="5">cv. Heinz 1706</strain>
    </source>
</reference>
<dbReference type="PROSITE" id="PS00375">
    <property type="entry name" value="UDPGT"/>
    <property type="match status" value="2"/>
</dbReference>
<evidence type="ECO:0000313" key="5">
    <source>
        <dbReference type="EnsemblPlants" id="Solyc04g079050.2.1"/>
    </source>
</evidence>
<dbReference type="SUPFAM" id="SSF53756">
    <property type="entry name" value="UDP-Glycosyltransferase/glycogen phosphorylase"/>
    <property type="match status" value="2"/>
</dbReference>
<reference evidence="5" key="1">
    <citation type="journal article" date="2012" name="Nature">
        <title>The tomato genome sequence provides insights into fleshy fruit evolution.</title>
        <authorList>
            <consortium name="Tomato Genome Consortium"/>
        </authorList>
    </citation>
    <scope>NUCLEOTIDE SEQUENCE [LARGE SCALE GENOMIC DNA]</scope>
    <source>
        <strain evidence="5">cv. Heinz 1706</strain>
    </source>
</reference>
<dbReference type="InterPro" id="IPR002213">
    <property type="entry name" value="UDP_glucos_trans"/>
</dbReference>
<dbReference type="Gene3D" id="3.40.50.2000">
    <property type="entry name" value="Glycogen Phosphorylase B"/>
    <property type="match status" value="4"/>
</dbReference>
<dbReference type="Proteomes" id="UP000004994">
    <property type="component" value="Chromosome 4"/>
</dbReference>
<dbReference type="EnsemblPlants" id="Solyc04g079050.2.1">
    <property type="protein sequence ID" value="Solyc04g079050.2.1"/>
    <property type="gene ID" value="Solyc04g079050.2"/>
</dbReference>
<keyword evidence="6" id="KW-1185">Reference proteome</keyword>
<name>A0A3Q7H264_SOLLC</name>
<accession>A0A3Q7H264</accession>
<keyword evidence="4" id="KW-0808">Transferase</keyword>
<dbReference type="Gramene" id="Solyc04g079050.2.1">
    <property type="protein sequence ID" value="Solyc04g079050.2.1"/>
    <property type="gene ID" value="Solyc04g079050.2"/>
</dbReference>
<evidence type="ECO:0000256" key="3">
    <source>
        <dbReference type="ARBA" id="ARBA00022676"/>
    </source>
</evidence>
<dbReference type="OMA" id="NDMFTKE"/>
<dbReference type="PANTHER" id="PTHR48049:SF145">
    <property type="entry name" value="UDP-GLYCOSYLTRANSFERASES DOMAIN-CONTAINING PROTEIN"/>
    <property type="match status" value="1"/>
</dbReference>
<evidence type="ECO:0000256" key="4">
    <source>
        <dbReference type="ARBA" id="ARBA00022679"/>
    </source>
</evidence>
<dbReference type="InterPro" id="IPR050481">
    <property type="entry name" value="UDP-glycosyltransf_plant"/>
</dbReference>
<dbReference type="GO" id="GO:0009718">
    <property type="term" value="P:anthocyanin-containing compound biosynthetic process"/>
    <property type="evidence" value="ECO:0007669"/>
    <property type="project" value="UniProtKB-ARBA"/>
</dbReference>
<dbReference type="Pfam" id="PF00201">
    <property type="entry name" value="UDPGT"/>
    <property type="match status" value="2"/>
</dbReference>
<dbReference type="CDD" id="cd03784">
    <property type="entry name" value="GT1_Gtf-like"/>
    <property type="match status" value="2"/>
</dbReference>
<comment type="pathway">
    <text evidence="1">Pigment biosynthesis; anthocyanin biosynthesis.</text>
</comment>
<dbReference type="PaxDb" id="4081-Solyc04g079030.2.1"/>
<comment type="similarity">
    <text evidence="2">Belongs to the UDP-glycosyltransferase family.</text>
</comment>
<dbReference type="InParanoid" id="A0A3Q7H264"/>
<evidence type="ECO:0008006" key="7">
    <source>
        <dbReference type="Google" id="ProtNLM"/>
    </source>
</evidence>
<protein>
    <recommendedName>
        <fullName evidence="7">UDP-glycosyltransferases domain-containing protein</fullName>
    </recommendedName>
</protein>
<dbReference type="InterPro" id="IPR035595">
    <property type="entry name" value="UDP_glycos_trans_CS"/>
</dbReference>
<dbReference type="AlphaFoldDB" id="A0A3Q7H264"/>
<sequence length="915" mass="103733">MEIVMFPWLAYGHLIPFMNLSNELAKRGHKISFLLPKTAETRLQKLIFYPSLINFHKLTIPHVDGLPYGAETTADVPGPLESLLATAFDELYDEIKCFLQNLKPHFVFFDFAYWIPDLALEIGGIKTLFYRVVCPAVSSVSVIRSPDKAIFMASTAAELVKPPPGYPSTTVVLRESEAKLLSFVFHEYGNGVTFYERIKKGMTRCDAIAMKTCREIEGNFCTYISTQFEKPVLYTGPVISEPKNEPLEEHGLTNWLEKFEPGSVVFCAFGSQMILEKTQFQELVLGFELTELPFLLVVKTPEGTNSVEEALPEGFKERVQEKGLILDCWVPQLEILRHKSVGCFVTHCGYGSMWESLALCDCQLVLLPRPIDHIFNARLMEKQLKVGIEVEKDENDMFTKENLCKAVKCVMDKDSQIGCVVKENHKKWKELLSSPGFMSNYIDNFIQDLNELLVENTIQNMAKFIESKLEIVMFPWLAFGHLIPFMNLSNELAKRGHNITFLLPQNAETRLQKLNLYPNLIKFHKLTIPHVDGLPYGAETTADVPGPMETLLATAFDELYDEIKSILQNLKPHFVFFDFAYWIPDLAKEIGGIKTLIYLLISPAALCKSTDKATFMTSTAAELAKPPPGYPSTTVVLHESEAKLLSFVYQEYGKGVTFQERLDKALRQCDVIAAKTCREIEGIFCEYLANLLEKPVIYVGPVIPEPKKEQHELSNWLEKFEPGSVVFCAFGSQMILEKTQFQELVLGFELTELPFLLVVKPPQGTNSVEEALPEGFKQRIQEKGLILDCWVPQLEILRHKSVGCFVTHCGYGSMWESLVLCDCQLVLLPRPIDHIFTARLMGQHLKVGVEVEKDENDMFTKENLCKAVKCVMDKDSQIGCVVKENHKKWKKLLSSPGFMSNYIDNFIQDLHGLVV</sequence>
<dbReference type="GO" id="GO:0035251">
    <property type="term" value="F:UDP-glucosyltransferase activity"/>
    <property type="evidence" value="ECO:0000318"/>
    <property type="project" value="GO_Central"/>
</dbReference>
<evidence type="ECO:0000256" key="1">
    <source>
        <dbReference type="ARBA" id="ARBA00004935"/>
    </source>
</evidence>
<dbReference type="FunFam" id="3.40.50.2000:FF:000037">
    <property type="entry name" value="Glycosyltransferase"/>
    <property type="match status" value="2"/>
</dbReference>